<keyword evidence="5" id="KW-0812">Transmembrane</keyword>
<keyword evidence="4 5" id="KW-0472">Membrane</keyword>
<evidence type="ECO:0000256" key="2">
    <source>
        <dbReference type="ARBA" id="ARBA00008670"/>
    </source>
</evidence>
<comment type="similarity">
    <text evidence="2">Belongs to the tumor necrosis factor family.</text>
</comment>
<dbReference type="InterPro" id="IPR008983">
    <property type="entry name" value="Tumour_necrosis_fac-like_dom"/>
</dbReference>
<feature type="domain" description="THD" evidence="6">
    <location>
        <begin position="236"/>
        <end position="342"/>
    </location>
</feature>
<dbReference type="GO" id="GO:0005615">
    <property type="term" value="C:extracellular space"/>
    <property type="evidence" value="ECO:0007669"/>
    <property type="project" value="UniProtKB-KW"/>
</dbReference>
<evidence type="ECO:0000256" key="5">
    <source>
        <dbReference type="SAM" id="Phobius"/>
    </source>
</evidence>
<evidence type="ECO:0000313" key="8">
    <source>
        <dbReference type="Proteomes" id="UP000076420"/>
    </source>
</evidence>
<reference evidence="7" key="1">
    <citation type="submission" date="2020-05" db="UniProtKB">
        <authorList>
            <consortium name="EnsemblMetazoa"/>
        </authorList>
    </citation>
    <scope>IDENTIFICATION</scope>
    <source>
        <strain evidence="7">BB02</strain>
    </source>
</reference>
<evidence type="ECO:0000256" key="3">
    <source>
        <dbReference type="ARBA" id="ARBA00022514"/>
    </source>
</evidence>
<dbReference type="EnsemblMetazoa" id="BGLB021381-RC">
    <property type="protein sequence ID" value="BGLB021381-PC"/>
    <property type="gene ID" value="BGLB021381"/>
</dbReference>
<dbReference type="GO" id="GO:0005164">
    <property type="term" value="F:tumor necrosis factor receptor binding"/>
    <property type="evidence" value="ECO:0007669"/>
    <property type="project" value="InterPro"/>
</dbReference>
<dbReference type="SUPFAM" id="SSF49842">
    <property type="entry name" value="TNF-like"/>
    <property type="match status" value="1"/>
</dbReference>
<evidence type="ECO:0000256" key="4">
    <source>
        <dbReference type="ARBA" id="ARBA00023136"/>
    </source>
</evidence>
<keyword evidence="5" id="KW-1133">Transmembrane helix</keyword>
<dbReference type="GO" id="GO:0005125">
    <property type="term" value="F:cytokine activity"/>
    <property type="evidence" value="ECO:0007669"/>
    <property type="project" value="UniProtKB-KW"/>
</dbReference>
<organism evidence="7 8">
    <name type="scientific">Biomphalaria glabrata</name>
    <name type="common">Bloodfluke planorb</name>
    <name type="synonym">Freshwater snail</name>
    <dbReference type="NCBI Taxonomy" id="6526"/>
    <lineage>
        <taxon>Eukaryota</taxon>
        <taxon>Metazoa</taxon>
        <taxon>Spiralia</taxon>
        <taxon>Lophotrochozoa</taxon>
        <taxon>Mollusca</taxon>
        <taxon>Gastropoda</taxon>
        <taxon>Heterobranchia</taxon>
        <taxon>Euthyneura</taxon>
        <taxon>Panpulmonata</taxon>
        <taxon>Hygrophila</taxon>
        <taxon>Lymnaeoidea</taxon>
        <taxon>Planorbidae</taxon>
        <taxon>Biomphalaria</taxon>
    </lineage>
</organism>
<dbReference type="VEuPathDB" id="VectorBase:BGLB021381"/>
<dbReference type="GO" id="GO:0016020">
    <property type="term" value="C:membrane"/>
    <property type="evidence" value="ECO:0007669"/>
    <property type="project" value="UniProtKB-SubCell"/>
</dbReference>
<evidence type="ECO:0000259" key="6">
    <source>
        <dbReference type="Pfam" id="PF00229"/>
    </source>
</evidence>
<keyword evidence="3" id="KW-0202">Cytokine</keyword>
<gene>
    <name evidence="7" type="primary">106079986</name>
</gene>
<dbReference type="Gene3D" id="2.60.120.40">
    <property type="match status" value="1"/>
</dbReference>
<dbReference type="PANTHER" id="PTHR11471">
    <property type="entry name" value="TUMOR NECROSIS FACTOR FAMILY MEMBER"/>
    <property type="match status" value="1"/>
</dbReference>
<dbReference type="InterPro" id="IPR006052">
    <property type="entry name" value="TNF_dom"/>
</dbReference>
<feature type="transmembrane region" description="Helical" evidence="5">
    <location>
        <begin position="120"/>
        <end position="143"/>
    </location>
</feature>
<dbReference type="AlphaFoldDB" id="A0A2C9KME9"/>
<name>A0A2C9KME9_BIOGL</name>
<dbReference type="KEGG" id="bgt:106079986"/>
<evidence type="ECO:0000256" key="1">
    <source>
        <dbReference type="ARBA" id="ARBA00004370"/>
    </source>
</evidence>
<comment type="subcellular location">
    <subcellularLocation>
        <location evidence="1">Membrane</location>
    </subcellularLocation>
</comment>
<accession>A0A2C9KME9</accession>
<sequence>MAANTISEYWNFLPAYILRPRHSKHSTESSSYSWGSSTFSLRTGSYFTETAVRQENRGAPPLPPPRKINAAQQLAPLKAKTGTGNLVSLRKKLRVKESSHSRDSNYHQIKQRGLLCQRRVLAIFSVFTFSVSLCTVLLLGFQISVLFRKLLPEAIHQREDAITRHYNSSNEDYLPTSTVTARQKSKLPKQMTNTLVLGYAYFKSFSSSENCSMGEKKLTIDYVNQSLTQPGYVYNMNANEQGLTIITSGYYYVFSSILFYIEKEPSTKAEPWKHFIKKGSKGILSTMSEASYTCGFNCSKTNRSSYLAGLFHLCRDDVIKVHVCGVMSMYNHFNSTYLGLFRTSETPDAMCLKS</sequence>
<protein>
    <recommendedName>
        <fullName evidence="6">THD domain-containing protein</fullName>
    </recommendedName>
</protein>
<dbReference type="EnsemblMetazoa" id="BGLB021381-RB">
    <property type="protein sequence ID" value="BGLB021381-PB"/>
    <property type="gene ID" value="BGLB021381"/>
</dbReference>
<dbReference type="Proteomes" id="UP000076420">
    <property type="component" value="Unassembled WGS sequence"/>
</dbReference>
<dbReference type="VEuPathDB" id="VectorBase:BGLAX_048004"/>
<proteinExistence type="inferred from homology"/>
<dbReference type="Pfam" id="PF00229">
    <property type="entry name" value="TNF"/>
    <property type="match status" value="1"/>
</dbReference>
<evidence type="ECO:0000313" key="7">
    <source>
        <dbReference type="EnsemblMetazoa" id="BGLB021381-PB"/>
    </source>
</evidence>
<dbReference type="OrthoDB" id="6072476at2759"/>
<dbReference type="PANTHER" id="PTHR11471:SF13">
    <property type="entry name" value="TNF FAMILY PROFILE DOMAIN-CONTAINING PROTEIN"/>
    <property type="match status" value="1"/>
</dbReference>
<dbReference type="GO" id="GO:0006955">
    <property type="term" value="P:immune response"/>
    <property type="evidence" value="ECO:0007669"/>
    <property type="project" value="InterPro"/>
</dbReference>